<gene>
    <name evidence="2" type="ORF">L873DRAFT_74781</name>
</gene>
<organism evidence="2 3">
    <name type="scientific">Choiromyces venosus 120613-1</name>
    <dbReference type="NCBI Taxonomy" id="1336337"/>
    <lineage>
        <taxon>Eukaryota</taxon>
        <taxon>Fungi</taxon>
        <taxon>Dikarya</taxon>
        <taxon>Ascomycota</taxon>
        <taxon>Pezizomycotina</taxon>
        <taxon>Pezizomycetes</taxon>
        <taxon>Pezizales</taxon>
        <taxon>Tuberaceae</taxon>
        <taxon>Choiromyces</taxon>
    </lineage>
</organism>
<dbReference type="EMBL" id="ML120456">
    <property type="protein sequence ID" value="RPA93248.1"/>
    <property type="molecule type" value="Genomic_DNA"/>
</dbReference>
<keyword evidence="1" id="KW-0472">Membrane</keyword>
<protein>
    <submittedName>
        <fullName evidence="2">Uncharacterized protein</fullName>
    </submittedName>
</protein>
<dbReference type="AlphaFoldDB" id="A0A3N4J897"/>
<evidence type="ECO:0000313" key="2">
    <source>
        <dbReference type="EMBL" id="RPA93248.1"/>
    </source>
</evidence>
<evidence type="ECO:0000313" key="3">
    <source>
        <dbReference type="Proteomes" id="UP000276215"/>
    </source>
</evidence>
<accession>A0A3N4J897</accession>
<sequence>MRGSIEIFGSFCMFDTLDNIMYSHTWLVFRLCLYTLNITTARICIMYFSLSFHDCD</sequence>
<keyword evidence="1" id="KW-0812">Transmembrane</keyword>
<feature type="transmembrane region" description="Helical" evidence="1">
    <location>
        <begin position="27"/>
        <end position="50"/>
    </location>
</feature>
<dbReference type="Proteomes" id="UP000276215">
    <property type="component" value="Unassembled WGS sequence"/>
</dbReference>
<keyword evidence="1" id="KW-1133">Transmembrane helix</keyword>
<name>A0A3N4J897_9PEZI</name>
<keyword evidence="3" id="KW-1185">Reference proteome</keyword>
<evidence type="ECO:0000256" key="1">
    <source>
        <dbReference type="SAM" id="Phobius"/>
    </source>
</evidence>
<reference evidence="2 3" key="1">
    <citation type="journal article" date="2018" name="Nat. Ecol. Evol.">
        <title>Pezizomycetes genomes reveal the molecular basis of ectomycorrhizal truffle lifestyle.</title>
        <authorList>
            <person name="Murat C."/>
            <person name="Payen T."/>
            <person name="Noel B."/>
            <person name="Kuo A."/>
            <person name="Morin E."/>
            <person name="Chen J."/>
            <person name="Kohler A."/>
            <person name="Krizsan K."/>
            <person name="Balestrini R."/>
            <person name="Da Silva C."/>
            <person name="Montanini B."/>
            <person name="Hainaut M."/>
            <person name="Levati E."/>
            <person name="Barry K.W."/>
            <person name="Belfiori B."/>
            <person name="Cichocki N."/>
            <person name="Clum A."/>
            <person name="Dockter R.B."/>
            <person name="Fauchery L."/>
            <person name="Guy J."/>
            <person name="Iotti M."/>
            <person name="Le Tacon F."/>
            <person name="Lindquist E.A."/>
            <person name="Lipzen A."/>
            <person name="Malagnac F."/>
            <person name="Mello A."/>
            <person name="Molinier V."/>
            <person name="Miyauchi S."/>
            <person name="Poulain J."/>
            <person name="Riccioni C."/>
            <person name="Rubini A."/>
            <person name="Sitrit Y."/>
            <person name="Splivallo R."/>
            <person name="Traeger S."/>
            <person name="Wang M."/>
            <person name="Zifcakova L."/>
            <person name="Wipf D."/>
            <person name="Zambonelli A."/>
            <person name="Paolocci F."/>
            <person name="Nowrousian M."/>
            <person name="Ottonello S."/>
            <person name="Baldrian P."/>
            <person name="Spatafora J.W."/>
            <person name="Henrissat B."/>
            <person name="Nagy L.G."/>
            <person name="Aury J.M."/>
            <person name="Wincker P."/>
            <person name="Grigoriev I.V."/>
            <person name="Bonfante P."/>
            <person name="Martin F.M."/>
        </authorList>
    </citation>
    <scope>NUCLEOTIDE SEQUENCE [LARGE SCALE GENOMIC DNA]</scope>
    <source>
        <strain evidence="2 3">120613-1</strain>
    </source>
</reference>
<proteinExistence type="predicted"/>